<sequence length="72" mass="8193">CSQRGATKTFECSTGVPSKLPRRGRPGYELNFTNWLTREAKGKNVSVRLVGYRNCLHFERELGFNENTSRNG</sequence>
<comment type="caution">
    <text evidence="1">The sequence shown here is derived from an EMBL/GenBank/DDBJ whole genome shotgun (WGS) entry which is preliminary data.</text>
</comment>
<protein>
    <submittedName>
        <fullName evidence="1">Uncharacterized protein</fullName>
    </submittedName>
</protein>
<name>A0A4S2MEI1_OPIFE</name>
<evidence type="ECO:0000313" key="2">
    <source>
        <dbReference type="Proteomes" id="UP000308267"/>
    </source>
</evidence>
<feature type="non-terminal residue" evidence="1">
    <location>
        <position position="1"/>
    </location>
</feature>
<dbReference type="AlphaFoldDB" id="A0A4S2MEI1"/>
<evidence type="ECO:0000313" key="1">
    <source>
        <dbReference type="EMBL" id="TGZ75013.1"/>
    </source>
</evidence>
<gene>
    <name evidence="1" type="ORF">CRM22_000624</name>
</gene>
<organism evidence="1 2">
    <name type="scientific">Opisthorchis felineus</name>
    <dbReference type="NCBI Taxonomy" id="147828"/>
    <lineage>
        <taxon>Eukaryota</taxon>
        <taxon>Metazoa</taxon>
        <taxon>Spiralia</taxon>
        <taxon>Lophotrochozoa</taxon>
        <taxon>Platyhelminthes</taxon>
        <taxon>Trematoda</taxon>
        <taxon>Digenea</taxon>
        <taxon>Opisthorchiida</taxon>
        <taxon>Opisthorchiata</taxon>
        <taxon>Opisthorchiidae</taxon>
        <taxon>Opisthorchis</taxon>
    </lineage>
</organism>
<reference evidence="1 2" key="1">
    <citation type="journal article" date="2019" name="BMC Genomics">
        <title>New insights from Opisthorchis felineus genome: update on genomics of the epidemiologically important liver flukes.</title>
        <authorList>
            <person name="Ershov N.I."/>
            <person name="Mordvinov V.A."/>
            <person name="Prokhortchouk E.B."/>
            <person name="Pakharukova M.Y."/>
            <person name="Gunbin K.V."/>
            <person name="Ustyantsev K."/>
            <person name="Genaev M.A."/>
            <person name="Blinov A.G."/>
            <person name="Mazur A."/>
            <person name="Boulygina E."/>
            <person name="Tsygankova S."/>
            <person name="Khrameeva E."/>
            <person name="Chekanov N."/>
            <person name="Fan G."/>
            <person name="Xiao A."/>
            <person name="Zhang H."/>
            <person name="Xu X."/>
            <person name="Yang H."/>
            <person name="Solovyev V."/>
            <person name="Lee S.M."/>
            <person name="Liu X."/>
            <person name="Afonnikov D.A."/>
            <person name="Skryabin K.G."/>
        </authorList>
    </citation>
    <scope>NUCLEOTIDE SEQUENCE [LARGE SCALE GENOMIC DNA]</scope>
    <source>
        <strain evidence="1">AK-0245</strain>
        <tissue evidence="1">Whole organism</tissue>
    </source>
</reference>
<proteinExistence type="predicted"/>
<keyword evidence="2" id="KW-1185">Reference proteome</keyword>
<feature type="non-terminal residue" evidence="1">
    <location>
        <position position="72"/>
    </location>
</feature>
<accession>A0A4S2MEI1</accession>
<dbReference type="EMBL" id="SJOL01001264">
    <property type="protein sequence ID" value="TGZ75013.1"/>
    <property type="molecule type" value="Genomic_DNA"/>
</dbReference>
<dbReference type="Proteomes" id="UP000308267">
    <property type="component" value="Unassembled WGS sequence"/>
</dbReference>